<evidence type="ECO:0000313" key="3">
    <source>
        <dbReference type="Proteomes" id="UP000646749"/>
    </source>
</evidence>
<comment type="caution">
    <text evidence="2">The sequence shown here is derived from an EMBL/GenBank/DDBJ whole genome shotgun (WGS) entry which is preliminary data.</text>
</comment>
<name>A0ABQ4E8R7_9ACTN</name>
<dbReference type="Proteomes" id="UP000646749">
    <property type="component" value="Unassembled WGS sequence"/>
</dbReference>
<proteinExistence type="predicted"/>
<gene>
    <name evidence="2" type="ORF">Pen02_56130</name>
</gene>
<protein>
    <submittedName>
        <fullName evidence="2">Uncharacterized protein</fullName>
    </submittedName>
</protein>
<reference evidence="2 3" key="1">
    <citation type="submission" date="2021-01" db="EMBL/GenBank/DDBJ databases">
        <title>Whole genome shotgun sequence of Plantactinospora endophytica NBRC 110450.</title>
        <authorList>
            <person name="Komaki H."/>
            <person name="Tamura T."/>
        </authorList>
    </citation>
    <scope>NUCLEOTIDE SEQUENCE [LARGE SCALE GENOMIC DNA]</scope>
    <source>
        <strain evidence="2 3">NBRC 110450</strain>
    </source>
</reference>
<sequence length="81" mass="7634">MTTNGSHGGFAGDPHAALTVVGSASCCGNPARATNIRLPDPTERAGGTCCGAPAAEADSATTSPRPEAGADAAATSSGCCG</sequence>
<evidence type="ECO:0000256" key="1">
    <source>
        <dbReference type="SAM" id="MobiDB-lite"/>
    </source>
</evidence>
<dbReference type="RefSeq" id="WP_203869070.1">
    <property type="nucleotide sequence ID" value="NZ_BONW01000028.1"/>
</dbReference>
<feature type="region of interest" description="Disordered" evidence="1">
    <location>
        <begin position="53"/>
        <end position="81"/>
    </location>
</feature>
<dbReference type="EMBL" id="BONW01000028">
    <property type="protein sequence ID" value="GIG90677.1"/>
    <property type="molecule type" value="Genomic_DNA"/>
</dbReference>
<organism evidence="2 3">
    <name type="scientific">Plantactinospora endophytica</name>
    <dbReference type="NCBI Taxonomy" id="673535"/>
    <lineage>
        <taxon>Bacteria</taxon>
        <taxon>Bacillati</taxon>
        <taxon>Actinomycetota</taxon>
        <taxon>Actinomycetes</taxon>
        <taxon>Micromonosporales</taxon>
        <taxon>Micromonosporaceae</taxon>
        <taxon>Plantactinospora</taxon>
    </lineage>
</organism>
<accession>A0ABQ4E8R7</accession>
<keyword evidence="3" id="KW-1185">Reference proteome</keyword>
<evidence type="ECO:0000313" key="2">
    <source>
        <dbReference type="EMBL" id="GIG90677.1"/>
    </source>
</evidence>